<dbReference type="PANTHER" id="PTHR10656">
    <property type="entry name" value="CELL FATE DETERMINING PROTEIN MAB21-RELATED"/>
    <property type="match status" value="1"/>
</dbReference>
<keyword evidence="4" id="KW-0548">Nucleotidyltransferase</keyword>
<keyword evidence="5" id="KW-0479">Metal-binding</keyword>
<name>A0AA88XQC7_PINIB</name>
<evidence type="ECO:0000259" key="9">
    <source>
        <dbReference type="Pfam" id="PF03281"/>
    </source>
</evidence>
<evidence type="ECO:0008006" key="13">
    <source>
        <dbReference type="Google" id="ProtNLM"/>
    </source>
</evidence>
<proteinExistence type="inferred from homology"/>
<organism evidence="11 12">
    <name type="scientific">Pinctada imbricata</name>
    <name type="common">Atlantic pearl-oyster</name>
    <name type="synonym">Pinctada martensii</name>
    <dbReference type="NCBI Taxonomy" id="66713"/>
    <lineage>
        <taxon>Eukaryota</taxon>
        <taxon>Metazoa</taxon>
        <taxon>Spiralia</taxon>
        <taxon>Lophotrochozoa</taxon>
        <taxon>Mollusca</taxon>
        <taxon>Bivalvia</taxon>
        <taxon>Autobranchia</taxon>
        <taxon>Pteriomorphia</taxon>
        <taxon>Pterioida</taxon>
        <taxon>Pterioidea</taxon>
        <taxon>Pteriidae</taxon>
        <taxon>Pinctada</taxon>
    </lineage>
</organism>
<comment type="similarity">
    <text evidence="2">Belongs to the mab-21 family.</text>
</comment>
<dbReference type="Pfam" id="PF20266">
    <property type="entry name" value="Mab-21_C"/>
    <property type="match status" value="1"/>
</dbReference>
<evidence type="ECO:0000256" key="5">
    <source>
        <dbReference type="ARBA" id="ARBA00022723"/>
    </source>
</evidence>
<feature type="domain" description="Mab-21-like HhH/H2TH-like" evidence="10">
    <location>
        <begin position="312"/>
        <end position="392"/>
    </location>
</feature>
<evidence type="ECO:0000313" key="11">
    <source>
        <dbReference type="EMBL" id="KAK3086763.1"/>
    </source>
</evidence>
<dbReference type="InterPro" id="IPR046906">
    <property type="entry name" value="Mab-21_HhH/H2TH-like"/>
</dbReference>
<comment type="cofactor">
    <cofactor evidence="1">
        <name>Mg(2+)</name>
        <dbReference type="ChEBI" id="CHEBI:18420"/>
    </cofactor>
</comment>
<dbReference type="GO" id="GO:0005524">
    <property type="term" value="F:ATP binding"/>
    <property type="evidence" value="ECO:0007669"/>
    <property type="project" value="UniProtKB-KW"/>
</dbReference>
<keyword evidence="6" id="KW-0547">Nucleotide-binding</keyword>
<dbReference type="Proteomes" id="UP001186944">
    <property type="component" value="Unassembled WGS sequence"/>
</dbReference>
<evidence type="ECO:0000256" key="3">
    <source>
        <dbReference type="ARBA" id="ARBA00022679"/>
    </source>
</evidence>
<evidence type="ECO:0000256" key="7">
    <source>
        <dbReference type="ARBA" id="ARBA00022840"/>
    </source>
</evidence>
<evidence type="ECO:0000256" key="2">
    <source>
        <dbReference type="ARBA" id="ARBA00008307"/>
    </source>
</evidence>
<dbReference type="Pfam" id="PF03281">
    <property type="entry name" value="Mab-21"/>
    <property type="match status" value="1"/>
</dbReference>
<dbReference type="Gene3D" id="1.10.1410.40">
    <property type="match status" value="1"/>
</dbReference>
<dbReference type="GO" id="GO:0046872">
    <property type="term" value="F:metal ion binding"/>
    <property type="evidence" value="ECO:0007669"/>
    <property type="project" value="UniProtKB-KW"/>
</dbReference>
<dbReference type="PANTHER" id="PTHR10656:SF42">
    <property type="entry name" value="CYCLIC GMP-AMP SYNTHASE-LIKE PROTEIN-RELATED"/>
    <property type="match status" value="1"/>
</dbReference>
<reference evidence="11" key="1">
    <citation type="submission" date="2019-08" db="EMBL/GenBank/DDBJ databases">
        <title>The improved chromosome-level genome for the pearl oyster Pinctada fucata martensii using PacBio sequencing and Hi-C.</title>
        <authorList>
            <person name="Zheng Z."/>
        </authorList>
    </citation>
    <scope>NUCLEOTIDE SEQUENCE</scope>
    <source>
        <strain evidence="11">ZZ-2019</strain>
        <tissue evidence="11">Adductor muscle</tissue>
    </source>
</reference>
<keyword evidence="12" id="KW-1185">Reference proteome</keyword>
<dbReference type="EMBL" id="VSWD01000012">
    <property type="protein sequence ID" value="KAK3086763.1"/>
    <property type="molecule type" value="Genomic_DNA"/>
</dbReference>
<evidence type="ECO:0000256" key="8">
    <source>
        <dbReference type="ARBA" id="ARBA00022842"/>
    </source>
</evidence>
<evidence type="ECO:0000256" key="1">
    <source>
        <dbReference type="ARBA" id="ARBA00001946"/>
    </source>
</evidence>
<gene>
    <name evidence="11" type="ORF">FSP39_022935</name>
</gene>
<dbReference type="InterPro" id="IPR046903">
    <property type="entry name" value="Mab-21-like_nuc_Trfase"/>
</dbReference>
<dbReference type="SMART" id="SM01265">
    <property type="entry name" value="Mab-21"/>
    <property type="match status" value="1"/>
</dbReference>
<dbReference type="AlphaFoldDB" id="A0AA88XQC7"/>
<evidence type="ECO:0000256" key="4">
    <source>
        <dbReference type="ARBA" id="ARBA00022695"/>
    </source>
</evidence>
<keyword evidence="7" id="KW-0067">ATP-binding</keyword>
<protein>
    <recommendedName>
        <fullName evidence="13">Mab-21-like HhH/H2TH-like domain-containing protein</fullName>
    </recommendedName>
</protein>
<evidence type="ECO:0000313" key="12">
    <source>
        <dbReference type="Proteomes" id="UP001186944"/>
    </source>
</evidence>
<evidence type="ECO:0000259" key="10">
    <source>
        <dbReference type="Pfam" id="PF20266"/>
    </source>
</evidence>
<sequence length="742" mass="84672">MSGCYTLDYNKREQRVSSLQLSKQSTVTFRTFKNRRVIVSHGCKHCCSHLKLQSITMAAATVCDNVSLISKGLYMAVSVEIGSESIVKIRRQKYEIHDLLGNCDSTEEHTHIQSGSRPEGFELGTSSDVDTVFVDRKAIVLTHSTITMARYYSKLSIPVLLMETEHASPGYTLVKIVTSMTNNVGLKKALVVKGKDTYVSSELIRESFNAISTSVCHGPCQTSTVLGLDRDHVYALHCPFWPKRAVNFIRRSLHIGWPSYDVLTDICKDGCLLVPINSKQQHYSDTLDLEWRISFSRAEKKLIHSMNHCQFVCYGLLKLFLNEVIKPKLNNEDLLSSYVMKTAVFWEMSENPNGWSPQNFLSKFWQGFRRIINWVEVGYCPNYFIPENDMFYGKICGEMQTHLLGLLRDHYFDGYKCLLHCSSLNETLSIIFAKPQICNMLSHKEECNVPVSMIEKERLLAIFLFDIYFNTADTEQIKDMLKNILTLSPRSVVSSCAIRLCVNLALQAYAEGLFMYSNPIYALDLENKCEYGDRKEAINILCKAKTFLFANFFVLIKHSFMTGNFRKTIEMIHYVQHKVKSRTIMYDWNPDEELIITLLQKGMSHDALIQSSVVSRVTMDSFTSIEELNLECMAMDENTGGGQLYIHPLVFLNFLLILCYTKLGENHRRDDVLHELNSLLYHDDGHHIGDTDMAVSWEILGICQQLGGDRPGALQSYKHALDDECNEFEQATLCRIESLGVS</sequence>
<dbReference type="GO" id="GO:0016779">
    <property type="term" value="F:nucleotidyltransferase activity"/>
    <property type="evidence" value="ECO:0007669"/>
    <property type="project" value="UniProtKB-KW"/>
</dbReference>
<keyword evidence="8" id="KW-0460">Magnesium</keyword>
<evidence type="ECO:0000256" key="6">
    <source>
        <dbReference type="ARBA" id="ARBA00022741"/>
    </source>
</evidence>
<comment type="caution">
    <text evidence="11">The sequence shown here is derived from an EMBL/GenBank/DDBJ whole genome shotgun (WGS) entry which is preliminary data.</text>
</comment>
<accession>A0AA88XQC7</accession>
<dbReference type="InterPro" id="IPR024810">
    <property type="entry name" value="MAB21L/cGLR"/>
</dbReference>
<feature type="domain" description="Mab-21-like nucleotidyltransferase" evidence="9">
    <location>
        <begin position="228"/>
        <end position="304"/>
    </location>
</feature>
<keyword evidence="3" id="KW-0808">Transferase</keyword>